<dbReference type="Gene3D" id="3.40.50.1580">
    <property type="entry name" value="Nucleoside phosphorylase domain"/>
    <property type="match status" value="1"/>
</dbReference>
<accession>A0A9P4MAM2</accession>
<sequence length="994" mass="110450">MAPLLNRGDYTVGWVCALPIELAAARLQLDDTHTNISIDGDTNIYNLGRIGEHNVVLASLPAGRTGTSSAAAVAMQMKSAFRGIRFGLMVGIGGGVPTAADVRLGDIVVSQPENGHGGVIQYGFGKSTPTGFERIGFLNAPPQILLNAVTQLRSNRYLEMSDLLPHISKLEKIPAFRREEAGVDTLFNGDYNHTGGKTCESCDNTKKRQRDPRTKAGPVIHYGTIASADQVMRNGVTRDQVSSEFGGVLCFEMEAAGLMDNFPCLVIRGICDYADSHKNKRWQPYAAGTAAACAKELLSLIPAVDVAKTQTAEEAVRGYRKPTFYFPFPRNRRFVGRRTALDNLKQKLLVDKDCQKVALAGLGGIGKTQVALDFAYLVKETHPEFSIFWVPALSMEMFEQAAQEIARALGIRQAPGHKEDIKRLVKQRLSVAQAGKWLLIVDNADDMEILYPTGQKEGILDFLPESDDGLTVFTTRHYEVAQSLAGIDVVELEKMGRQEAVDLLENSLVRKGPPLDDALVTDLLTELDYLPLAITQAAAYINVNKSSVPDYVRLLKNTEKDAVTVMSREFRDNTRYRSSANAVATTWIVSFNQISKSDTDAAKILEFISFIEWKAIPHSILPPIQPEARMASAIGMLRSYAFVTRRGGEMIYDMHRLVHLATRIWINRNRRRGWAWAEAVRHLSTICPWPEYENREIWREYLPHAVRTSKDEQAEDTEEKMALCLRIGKWLYINGRIREAVLWVEESCHWRQKELAEWNDDRLSAEHVLAIVYESNGQIREATLAEDHPDRLASQQLAETHPERLTSQHALAQAYLTNEQVADAIELLEHVVTMRQQLAETHPSRLASQHELARAYYANGQVKDALKLFEHVVAVEQKVHAKDHPSRLVSEKSLAYIHEQSSGALETNRSSVHGGVIADDGNKSQLDEVIKAAESLSDNAETLADCGQSKGTVVKRSDRLSECGETRPSVPLKAKTSMVVRLKGILGKKGKGSC</sequence>
<dbReference type="SUPFAM" id="SSF48452">
    <property type="entry name" value="TPR-like"/>
    <property type="match status" value="1"/>
</dbReference>
<dbReference type="SUPFAM" id="SSF53167">
    <property type="entry name" value="Purine and uridine phosphorylases"/>
    <property type="match status" value="1"/>
</dbReference>
<dbReference type="Gene3D" id="3.40.50.300">
    <property type="entry name" value="P-loop containing nucleotide triphosphate hydrolases"/>
    <property type="match status" value="1"/>
</dbReference>
<name>A0A9P4MAM2_9PEZI</name>
<dbReference type="InterPro" id="IPR027417">
    <property type="entry name" value="P-loop_NTPase"/>
</dbReference>
<gene>
    <name evidence="3" type="ORF">NA57DRAFT_30473</name>
</gene>
<dbReference type="GO" id="GO:0009116">
    <property type="term" value="P:nucleoside metabolic process"/>
    <property type="evidence" value="ECO:0007669"/>
    <property type="project" value="InterPro"/>
</dbReference>
<organism evidence="3 4">
    <name type="scientific">Rhizodiscina lignyota</name>
    <dbReference type="NCBI Taxonomy" id="1504668"/>
    <lineage>
        <taxon>Eukaryota</taxon>
        <taxon>Fungi</taxon>
        <taxon>Dikarya</taxon>
        <taxon>Ascomycota</taxon>
        <taxon>Pezizomycotina</taxon>
        <taxon>Dothideomycetes</taxon>
        <taxon>Pleosporomycetidae</taxon>
        <taxon>Aulographales</taxon>
        <taxon>Rhizodiscinaceae</taxon>
        <taxon>Rhizodiscina</taxon>
    </lineage>
</organism>
<feature type="domain" description="NB-ARC" evidence="1">
    <location>
        <begin position="339"/>
        <end position="509"/>
    </location>
</feature>
<dbReference type="PANTHER" id="PTHR46082">
    <property type="entry name" value="ATP/GTP-BINDING PROTEIN-RELATED"/>
    <property type="match status" value="1"/>
</dbReference>
<dbReference type="InterPro" id="IPR000845">
    <property type="entry name" value="Nucleoside_phosphorylase_d"/>
</dbReference>
<dbReference type="Pfam" id="PF00931">
    <property type="entry name" value="NB-ARC"/>
    <property type="match status" value="1"/>
</dbReference>
<dbReference type="Pfam" id="PF01048">
    <property type="entry name" value="PNP_UDP_1"/>
    <property type="match status" value="1"/>
</dbReference>
<keyword evidence="4" id="KW-1185">Reference proteome</keyword>
<dbReference type="Gene3D" id="1.25.40.10">
    <property type="entry name" value="Tetratricopeptide repeat domain"/>
    <property type="match status" value="1"/>
</dbReference>
<dbReference type="InterPro" id="IPR053137">
    <property type="entry name" value="NLR-like"/>
</dbReference>
<dbReference type="AlphaFoldDB" id="A0A9P4MAM2"/>
<evidence type="ECO:0000259" key="2">
    <source>
        <dbReference type="Pfam" id="PF01048"/>
    </source>
</evidence>
<reference evidence="3" key="1">
    <citation type="journal article" date="2020" name="Stud. Mycol.">
        <title>101 Dothideomycetes genomes: a test case for predicting lifestyles and emergence of pathogens.</title>
        <authorList>
            <person name="Haridas S."/>
            <person name="Albert R."/>
            <person name="Binder M."/>
            <person name="Bloem J."/>
            <person name="Labutti K."/>
            <person name="Salamov A."/>
            <person name="Andreopoulos B."/>
            <person name="Baker S."/>
            <person name="Barry K."/>
            <person name="Bills G."/>
            <person name="Bluhm B."/>
            <person name="Cannon C."/>
            <person name="Castanera R."/>
            <person name="Culley D."/>
            <person name="Daum C."/>
            <person name="Ezra D."/>
            <person name="Gonzalez J."/>
            <person name="Henrissat B."/>
            <person name="Kuo A."/>
            <person name="Liang C."/>
            <person name="Lipzen A."/>
            <person name="Lutzoni F."/>
            <person name="Magnuson J."/>
            <person name="Mondo S."/>
            <person name="Nolan M."/>
            <person name="Ohm R."/>
            <person name="Pangilinan J."/>
            <person name="Park H.-J."/>
            <person name="Ramirez L."/>
            <person name="Alfaro M."/>
            <person name="Sun H."/>
            <person name="Tritt A."/>
            <person name="Yoshinaga Y."/>
            <person name="Zwiers L.-H."/>
            <person name="Turgeon B."/>
            <person name="Goodwin S."/>
            <person name="Spatafora J."/>
            <person name="Crous P."/>
            <person name="Grigoriev I."/>
        </authorList>
    </citation>
    <scope>NUCLEOTIDE SEQUENCE</scope>
    <source>
        <strain evidence="3">CBS 133067</strain>
    </source>
</reference>
<feature type="domain" description="Nucleoside phosphorylase" evidence="2">
    <location>
        <begin position="12"/>
        <end position="297"/>
    </location>
</feature>
<dbReference type="EMBL" id="ML978121">
    <property type="protein sequence ID" value="KAF2103826.1"/>
    <property type="molecule type" value="Genomic_DNA"/>
</dbReference>
<dbReference type="InterPro" id="IPR011990">
    <property type="entry name" value="TPR-like_helical_dom_sf"/>
</dbReference>
<dbReference type="Pfam" id="PF13374">
    <property type="entry name" value="TPR_10"/>
    <property type="match status" value="2"/>
</dbReference>
<evidence type="ECO:0000313" key="4">
    <source>
        <dbReference type="Proteomes" id="UP000799772"/>
    </source>
</evidence>
<evidence type="ECO:0000259" key="1">
    <source>
        <dbReference type="Pfam" id="PF00931"/>
    </source>
</evidence>
<dbReference type="Proteomes" id="UP000799772">
    <property type="component" value="Unassembled WGS sequence"/>
</dbReference>
<evidence type="ECO:0000313" key="3">
    <source>
        <dbReference type="EMBL" id="KAF2103826.1"/>
    </source>
</evidence>
<proteinExistence type="predicted"/>
<protein>
    <submittedName>
        <fullName evidence="3">Kinesin light chain</fullName>
    </submittedName>
</protein>
<dbReference type="GO" id="GO:0003824">
    <property type="term" value="F:catalytic activity"/>
    <property type="evidence" value="ECO:0007669"/>
    <property type="project" value="InterPro"/>
</dbReference>
<dbReference type="PANTHER" id="PTHR46082:SF11">
    <property type="entry name" value="AAA+ ATPASE DOMAIN-CONTAINING PROTEIN-RELATED"/>
    <property type="match status" value="1"/>
</dbReference>
<dbReference type="SUPFAM" id="SSF52540">
    <property type="entry name" value="P-loop containing nucleoside triphosphate hydrolases"/>
    <property type="match status" value="1"/>
</dbReference>
<dbReference type="GO" id="GO:0043531">
    <property type="term" value="F:ADP binding"/>
    <property type="evidence" value="ECO:0007669"/>
    <property type="project" value="InterPro"/>
</dbReference>
<dbReference type="InterPro" id="IPR002182">
    <property type="entry name" value="NB-ARC"/>
</dbReference>
<comment type="caution">
    <text evidence="3">The sequence shown here is derived from an EMBL/GenBank/DDBJ whole genome shotgun (WGS) entry which is preliminary data.</text>
</comment>
<dbReference type="InterPro" id="IPR035994">
    <property type="entry name" value="Nucleoside_phosphorylase_sf"/>
</dbReference>
<dbReference type="OrthoDB" id="20872at2759"/>